<accession>A0A9X0L5M2</accession>
<dbReference type="AlphaFoldDB" id="A0A9X0L5M2"/>
<dbReference type="InterPro" id="IPR014825">
    <property type="entry name" value="DNA_alkylation"/>
</dbReference>
<gene>
    <name evidence="1" type="ORF">ASU33_11550</name>
</gene>
<evidence type="ECO:0000313" key="1">
    <source>
        <dbReference type="EMBL" id="KUG08762.1"/>
    </source>
</evidence>
<evidence type="ECO:0008006" key="3">
    <source>
        <dbReference type="Google" id="ProtNLM"/>
    </source>
</evidence>
<keyword evidence="2" id="KW-1185">Reference proteome</keyword>
<organism evidence="1 2">
    <name type="scientific">Solirubrum puertoriconensis</name>
    <dbReference type="NCBI Taxonomy" id="1751427"/>
    <lineage>
        <taxon>Bacteria</taxon>
        <taxon>Pseudomonadati</taxon>
        <taxon>Bacteroidota</taxon>
        <taxon>Cytophagia</taxon>
        <taxon>Cytophagales</taxon>
    </lineage>
</organism>
<dbReference type="Pfam" id="PF08713">
    <property type="entry name" value="DNA_alkylation"/>
    <property type="match status" value="1"/>
</dbReference>
<sequence length="225" mass="24528">MDQLRSLGTEQTRNTYLRHGLGPNVFGVSYAHLGQLKKAFVGRGKDKDLAHQVALALWQSGNFEARTLATMIADPKQFSPAEAEAWVADVRNHALADTLAGLVAATPFAEQKAGEWTSQSAEFVQRTGYALLAKQAQQSALSDACLEAYISQIENHIPKAANRAKEGMNNALIAIGCRSETLRHMVEAAADRLGPVVIDHGDTACQTFVIRPYLEKVWARKASKI</sequence>
<dbReference type="PANTHER" id="PTHR41291:SF1">
    <property type="entry name" value="DNA ALKYLATION REPAIR PROTEIN"/>
    <property type="match status" value="1"/>
</dbReference>
<comment type="caution">
    <text evidence="1">The sequence shown here is derived from an EMBL/GenBank/DDBJ whole genome shotgun (WGS) entry which is preliminary data.</text>
</comment>
<dbReference type="PANTHER" id="PTHR41291">
    <property type="entry name" value="DNA ALKYLATION REPAIR PROTEIN"/>
    <property type="match status" value="1"/>
</dbReference>
<dbReference type="CDD" id="cd06561">
    <property type="entry name" value="AlkD_like"/>
    <property type="match status" value="1"/>
</dbReference>
<reference evidence="1 2" key="1">
    <citation type="submission" date="2015-11" db="EMBL/GenBank/DDBJ databases">
        <title>Solirubrum puertoriconensis gen. nov. an environmental bacteria isolated in Puerto Rico.</title>
        <authorList>
            <person name="Cuebas-Irizarry M.F."/>
            <person name="Montalvo-Rodriguez R."/>
        </authorList>
    </citation>
    <scope>NUCLEOTIDE SEQUENCE [LARGE SCALE GENOMIC DNA]</scope>
    <source>
        <strain evidence="1 2">MC1A</strain>
    </source>
</reference>
<dbReference type="SUPFAM" id="SSF48371">
    <property type="entry name" value="ARM repeat"/>
    <property type="match status" value="1"/>
</dbReference>
<dbReference type="Gene3D" id="1.25.10.90">
    <property type="match status" value="1"/>
</dbReference>
<dbReference type="InterPro" id="IPR016024">
    <property type="entry name" value="ARM-type_fold"/>
</dbReference>
<protein>
    <recommendedName>
        <fullName evidence="3">DNA alkylation repair enzyme</fullName>
    </recommendedName>
</protein>
<dbReference type="Proteomes" id="UP000054223">
    <property type="component" value="Unassembled WGS sequence"/>
</dbReference>
<proteinExistence type="predicted"/>
<name>A0A9X0L5M2_SOLP1</name>
<dbReference type="EMBL" id="LNAL01000006">
    <property type="protein sequence ID" value="KUG08762.1"/>
    <property type="molecule type" value="Genomic_DNA"/>
</dbReference>
<evidence type="ECO:0000313" key="2">
    <source>
        <dbReference type="Proteomes" id="UP000054223"/>
    </source>
</evidence>